<organism evidence="1 2">
    <name type="scientific">Clavibacter capsici</name>
    <dbReference type="NCBI Taxonomy" id="1874630"/>
    <lineage>
        <taxon>Bacteria</taxon>
        <taxon>Bacillati</taxon>
        <taxon>Actinomycetota</taxon>
        <taxon>Actinomycetes</taxon>
        <taxon>Micrococcales</taxon>
        <taxon>Microbacteriaceae</taxon>
        <taxon>Clavibacter</taxon>
    </lineage>
</organism>
<gene>
    <name evidence="1" type="ORF">GW570_03340</name>
</gene>
<keyword evidence="2" id="KW-1185">Reference proteome</keyword>
<protein>
    <submittedName>
        <fullName evidence="1">Uncharacterized protein</fullName>
    </submittedName>
</protein>
<dbReference type="Proteomes" id="UP000503164">
    <property type="component" value="Chromosome"/>
</dbReference>
<dbReference type="RefSeq" id="WP_053773781.1">
    <property type="nucleotide sequence ID" value="NZ_CP012573.1"/>
</dbReference>
<dbReference type="InterPro" id="IPR023375">
    <property type="entry name" value="ADC_dom_sf"/>
</dbReference>
<dbReference type="AlphaFoldDB" id="A0AAE6XNK5"/>
<reference evidence="1 2" key="1">
    <citation type="journal article" date="2020" name="Mol. Plant Pathol.">
        <title>Plasmid composition and the chpG gene determine the virulence level of Clavibacter capsici natural isolates in pepper.</title>
        <authorList>
            <person name="Hwang I.S."/>
            <person name="Lee H.M."/>
            <person name="Oh E.J."/>
            <person name="Lee S."/>
            <person name="Heu S."/>
            <person name="Oh C.S."/>
        </authorList>
    </citation>
    <scope>NUCLEOTIDE SEQUENCE [LARGE SCALE GENOMIC DNA]</scope>
    <source>
        <strain evidence="1 2">1101</strain>
    </source>
</reference>
<dbReference type="EMBL" id="CP048049">
    <property type="protein sequence ID" value="QIS44192.1"/>
    <property type="molecule type" value="Genomic_DNA"/>
</dbReference>
<dbReference type="Gene3D" id="2.40.400.10">
    <property type="entry name" value="Acetoacetate decarboxylase-like"/>
    <property type="match status" value="1"/>
</dbReference>
<evidence type="ECO:0000313" key="1">
    <source>
        <dbReference type="EMBL" id="QIS44192.1"/>
    </source>
</evidence>
<dbReference type="KEGG" id="ccap:AES38_03335"/>
<proteinExistence type="predicted"/>
<evidence type="ECO:0000313" key="2">
    <source>
        <dbReference type="Proteomes" id="UP000503164"/>
    </source>
</evidence>
<accession>A0AAE6XNK5</accession>
<sequence length="220" mass="24262">MRCVRLPNRVETSDIHILCRFIGGIRPVSALLDVEVPDVIADQLRTESFILTLSNLRTEFDGETWTPYRELLVKIPVTMGGEDHTYPIRTFVDHELSVVRGYQLGFDKHFSSCIPAVQDARWTFSMESLDVDVSLWDAPEAQGEAPRMAVPPVVTVIQTPDGRRRPEIHRLNVEDVHDRPDLSVGVTAGSGTGILSGHPFELVAVASSASGFTLCGSIPL</sequence>
<name>A0AAE6XNK5_9MICO</name>
<dbReference type="SUPFAM" id="SSF160104">
    <property type="entry name" value="Acetoacetate decarboxylase-like"/>
    <property type="match status" value="1"/>
</dbReference>